<dbReference type="EMBL" id="BLPF01000001">
    <property type="protein sequence ID" value="GFJ77746.1"/>
    <property type="molecule type" value="Genomic_DNA"/>
</dbReference>
<dbReference type="NCBIfam" id="NF001862">
    <property type="entry name" value="PRK00601.1"/>
    <property type="match status" value="1"/>
</dbReference>
<feature type="region of interest" description="Disordered" evidence="9">
    <location>
        <begin position="134"/>
        <end position="156"/>
    </location>
</feature>
<evidence type="ECO:0000256" key="3">
    <source>
        <dbReference type="ARBA" id="ARBA00022723"/>
    </source>
</evidence>
<dbReference type="EC" id="3.6.1.23" evidence="8"/>
<evidence type="ECO:0000256" key="5">
    <source>
        <dbReference type="ARBA" id="ARBA00022842"/>
    </source>
</evidence>
<comment type="cofactor">
    <cofactor evidence="1 8">
        <name>Mg(2+)</name>
        <dbReference type="ChEBI" id="CHEBI:18420"/>
    </cofactor>
</comment>
<evidence type="ECO:0000256" key="4">
    <source>
        <dbReference type="ARBA" id="ARBA00022801"/>
    </source>
</evidence>
<dbReference type="HAMAP" id="MF_00116">
    <property type="entry name" value="dUTPase_bact"/>
    <property type="match status" value="1"/>
</dbReference>
<reference evidence="11 12" key="2">
    <citation type="submission" date="2020-03" db="EMBL/GenBank/DDBJ databases">
        <authorList>
            <person name="Ichikawa N."/>
            <person name="Kimura A."/>
            <person name="Kitahashi Y."/>
            <person name="Uohara A."/>
        </authorList>
    </citation>
    <scope>NUCLEOTIDE SEQUENCE [LARGE SCALE GENOMIC DNA]</scope>
    <source>
        <strain evidence="11 12">NBRC 108639</strain>
    </source>
</reference>
<evidence type="ECO:0000256" key="2">
    <source>
        <dbReference type="ARBA" id="ARBA00006581"/>
    </source>
</evidence>
<feature type="binding site" evidence="8">
    <location>
        <begin position="66"/>
        <end position="68"/>
    </location>
    <ligand>
        <name>substrate</name>
    </ligand>
</feature>
<dbReference type="UniPathway" id="UPA00610">
    <property type="reaction ID" value="UER00666"/>
</dbReference>
<dbReference type="InterPro" id="IPR008181">
    <property type="entry name" value="dUTPase"/>
</dbReference>
<keyword evidence="3 8" id="KW-0479">Metal-binding</keyword>
<evidence type="ECO:0000256" key="1">
    <source>
        <dbReference type="ARBA" id="ARBA00001946"/>
    </source>
</evidence>
<organism evidence="11 12">
    <name type="scientific">Phytohabitans houttuyneae</name>
    <dbReference type="NCBI Taxonomy" id="1076126"/>
    <lineage>
        <taxon>Bacteria</taxon>
        <taxon>Bacillati</taxon>
        <taxon>Actinomycetota</taxon>
        <taxon>Actinomycetes</taxon>
        <taxon>Micromonosporales</taxon>
        <taxon>Micromonosporaceae</taxon>
    </lineage>
</organism>
<evidence type="ECO:0000256" key="6">
    <source>
        <dbReference type="ARBA" id="ARBA00023080"/>
    </source>
</evidence>
<dbReference type="InterPro" id="IPR036157">
    <property type="entry name" value="dUTPase-like_sf"/>
</dbReference>
<dbReference type="NCBIfam" id="TIGR00576">
    <property type="entry name" value="dut"/>
    <property type="match status" value="1"/>
</dbReference>
<comment type="caution">
    <text evidence="8">Lacks conserved residue(s) required for the propagation of feature annotation.</text>
</comment>
<dbReference type="GO" id="GO:0046081">
    <property type="term" value="P:dUTP catabolic process"/>
    <property type="evidence" value="ECO:0007669"/>
    <property type="project" value="InterPro"/>
</dbReference>
<comment type="caution">
    <text evidence="11">The sequence shown here is derived from an EMBL/GenBank/DDBJ whole genome shotgun (WGS) entry which is preliminary data.</text>
</comment>
<gene>
    <name evidence="8 11" type="primary">dut</name>
    <name evidence="11" type="ORF">Phou_019260</name>
</gene>
<dbReference type="AlphaFoldDB" id="A0A6V8K6Y4"/>
<dbReference type="Pfam" id="PF00692">
    <property type="entry name" value="dUTPase"/>
    <property type="match status" value="1"/>
</dbReference>
<dbReference type="GO" id="GO:0000287">
    <property type="term" value="F:magnesium ion binding"/>
    <property type="evidence" value="ECO:0007669"/>
    <property type="project" value="UniProtKB-UniRule"/>
</dbReference>
<feature type="binding site" evidence="8">
    <location>
        <begin position="83"/>
        <end position="85"/>
    </location>
    <ligand>
        <name>substrate</name>
    </ligand>
</feature>
<protein>
    <recommendedName>
        <fullName evidence="8">Deoxyuridine 5'-triphosphate nucleotidohydrolase</fullName>
        <shortName evidence="8">dUTPase</shortName>
        <ecNumber evidence="8">3.6.1.23</ecNumber>
    </recommendedName>
    <alternativeName>
        <fullName evidence="8">dUTP pyrophosphatase</fullName>
    </alternativeName>
</protein>
<comment type="catalytic activity">
    <reaction evidence="7 8">
        <text>dUTP + H2O = dUMP + diphosphate + H(+)</text>
        <dbReference type="Rhea" id="RHEA:10248"/>
        <dbReference type="ChEBI" id="CHEBI:15377"/>
        <dbReference type="ChEBI" id="CHEBI:15378"/>
        <dbReference type="ChEBI" id="CHEBI:33019"/>
        <dbReference type="ChEBI" id="CHEBI:61555"/>
        <dbReference type="ChEBI" id="CHEBI:246422"/>
        <dbReference type="EC" id="3.6.1.23"/>
    </reaction>
</comment>
<dbReference type="FunFam" id="2.70.40.10:FF:000008">
    <property type="entry name" value="Deoxyuridine 5'-triphosphate nucleotidohydrolase"/>
    <property type="match status" value="1"/>
</dbReference>
<dbReference type="SUPFAM" id="SSF51283">
    <property type="entry name" value="dUTPase-like"/>
    <property type="match status" value="1"/>
</dbReference>
<evidence type="ECO:0000256" key="9">
    <source>
        <dbReference type="SAM" id="MobiDB-lite"/>
    </source>
</evidence>
<feature type="domain" description="dUTPase-like" evidence="10">
    <location>
        <begin position="17"/>
        <end position="146"/>
    </location>
</feature>
<evidence type="ECO:0000259" key="10">
    <source>
        <dbReference type="Pfam" id="PF00692"/>
    </source>
</evidence>
<dbReference type="GO" id="GO:0006226">
    <property type="term" value="P:dUMP biosynthetic process"/>
    <property type="evidence" value="ECO:0007669"/>
    <property type="project" value="UniProtKB-UniRule"/>
</dbReference>
<dbReference type="CDD" id="cd07557">
    <property type="entry name" value="trimeric_dUTPase"/>
    <property type="match status" value="1"/>
</dbReference>
<dbReference type="GO" id="GO:0004170">
    <property type="term" value="F:dUTP diphosphatase activity"/>
    <property type="evidence" value="ECO:0007669"/>
    <property type="project" value="UniProtKB-UniRule"/>
</dbReference>
<keyword evidence="5 8" id="KW-0460">Magnesium</keyword>
<dbReference type="InterPro" id="IPR033704">
    <property type="entry name" value="dUTPase_trimeric"/>
</dbReference>
<dbReference type="PANTHER" id="PTHR11241:SF0">
    <property type="entry name" value="DEOXYURIDINE 5'-TRIPHOSPHATE NUCLEOTIDOHYDROLASE"/>
    <property type="match status" value="1"/>
</dbReference>
<reference evidence="11 12" key="1">
    <citation type="submission" date="2020-03" db="EMBL/GenBank/DDBJ databases">
        <title>Whole genome shotgun sequence of Phytohabitans houttuyneae NBRC 108639.</title>
        <authorList>
            <person name="Komaki H."/>
            <person name="Tamura T."/>
        </authorList>
    </citation>
    <scope>NUCLEOTIDE SEQUENCE [LARGE SCALE GENOMIC DNA]</scope>
    <source>
        <strain evidence="11 12">NBRC 108639</strain>
    </source>
</reference>
<keyword evidence="4 8" id="KW-0378">Hydrolase</keyword>
<keyword evidence="6 8" id="KW-0546">Nucleotide metabolism</keyword>
<dbReference type="InterPro" id="IPR029054">
    <property type="entry name" value="dUTPase-like"/>
</dbReference>
<keyword evidence="12" id="KW-1185">Reference proteome</keyword>
<evidence type="ECO:0000256" key="7">
    <source>
        <dbReference type="ARBA" id="ARBA00047686"/>
    </source>
</evidence>
<evidence type="ECO:0000313" key="11">
    <source>
        <dbReference type="EMBL" id="GFJ77746.1"/>
    </source>
</evidence>
<dbReference type="PANTHER" id="PTHR11241">
    <property type="entry name" value="DEOXYURIDINE 5'-TRIPHOSPHATE NUCLEOTIDOHYDROLASE"/>
    <property type="match status" value="1"/>
</dbReference>
<feature type="binding site" evidence="8">
    <location>
        <position position="79"/>
    </location>
    <ligand>
        <name>substrate</name>
    </ligand>
</feature>
<dbReference type="Gene3D" id="2.70.40.10">
    <property type="match status" value="1"/>
</dbReference>
<evidence type="ECO:0000256" key="8">
    <source>
        <dbReference type="HAMAP-Rule" id="MF_00116"/>
    </source>
</evidence>
<accession>A0A6V8K6Y4</accession>
<comment type="similarity">
    <text evidence="2 8">Belongs to the dUTPase family.</text>
</comment>
<dbReference type="Proteomes" id="UP000482800">
    <property type="component" value="Unassembled WGS sequence"/>
</dbReference>
<proteinExistence type="inferred from homology"/>
<sequence length="156" mass="15971">MTDAVPVPVRRLDPDLPLPAYAHPGDAGADLVAAEDVELAPGERALVGTGVAIALPDGFVGLVHPRSGLAARLGVTVLNAPGTVDAGYRGEIKVNLVNHDRAATAKISRGDRIAQLVVQRVERAVFQLVDELPDSSRGAGGHGSTGGHAGLVGEVR</sequence>
<comment type="function">
    <text evidence="8">This enzyme is involved in nucleotide metabolism: it produces dUMP, the immediate precursor of thymidine nucleotides and it decreases the intracellular concentration of dUTP so that uracil cannot be incorporated into DNA.</text>
</comment>
<name>A0A6V8K6Y4_9ACTN</name>
<comment type="pathway">
    <text evidence="8">Pyrimidine metabolism; dUMP biosynthesis; dUMP from dCTP (dUTP route): step 2/2.</text>
</comment>
<evidence type="ECO:0000313" key="12">
    <source>
        <dbReference type="Proteomes" id="UP000482800"/>
    </source>
</evidence>
<feature type="compositionally biased region" description="Gly residues" evidence="9">
    <location>
        <begin position="138"/>
        <end position="150"/>
    </location>
</feature>